<evidence type="ECO:0000313" key="4">
    <source>
        <dbReference type="Proteomes" id="UP000175691"/>
    </source>
</evidence>
<evidence type="ECO:0000259" key="2">
    <source>
        <dbReference type="PROSITE" id="PS51702"/>
    </source>
</evidence>
<keyword evidence="4" id="KW-1185">Reference proteome</keyword>
<organism evidence="3 4">
    <name type="scientific">Alteromonas confluentis</name>
    <dbReference type="NCBI Taxonomy" id="1656094"/>
    <lineage>
        <taxon>Bacteria</taxon>
        <taxon>Pseudomonadati</taxon>
        <taxon>Pseudomonadota</taxon>
        <taxon>Gammaproteobacteria</taxon>
        <taxon>Alteromonadales</taxon>
        <taxon>Alteromonadaceae</taxon>
        <taxon>Alteromonas/Salinimonas group</taxon>
        <taxon>Alteromonas</taxon>
    </lineage>
</organism>
<dbReference type="InterPro" id="IPR036397">
    <property type="entry name" value="RNaseH_sf"/>
</dbReference>
<dbReference type="InterPro" id="IPR036388">
    <property type="entry name" value="WH-like_DNA-bd_sf"/>
</dbReference>
<dbReference type="OrthoDB" id="501284at2"/>
<dbReference type="InterPro" id="IPR012337">
    <property type="entry name" value="RNaseH-like_sf"/>
</dbReference>
<feature type="domain" description="HTH Mu-type" evidence="2">
    <location>
        <begin position="1"/>
        <end position="65"/>
    </location>
</feature>
<dbReference type="InterPro" id="IPR001584">
    <property type="entry name" value="Integrase_cat-core"/>
</dbReference>
<comment type="caution">
    <text evidence="3">The sequence shown here is derived from an EMBL/GenBank/DDBJ whole genome shotgun (WGS) entry which is preliminary data.</text>
</comment>
<dbReference type="InterPro" id="IPR009004">
    <property type="entry name" value="Transposase_Mu_C"/>
</dbReference>
<gene>
    <name evidence="3" type="ORF">BFC18_06400</name>
</gene>
<dbReference type="GO" id="GO:0003677">
    <property type="term" value="F:DNA binding"/>
    <property type="evidence" value="ECO:0007669"/>
    <property type="project" value="InterPro"/>
</dbReference>
<dbReference type="STRING" id="1656094.BFC18_06400"/>
<dbReference type="PROSITE" id="PS50994">
    <property type="entry name" value="INTEGRASE"/>
    <property type="match status" value="1"/>
</dbReference>
<protein>
    <submittedName>
        <fullName evidence="3">Integrase</fullName>
    </submittedName>
</protein>
<sequence>MGTVTAMEIANALGQSKRTINLRAKKEGWKFTSVKARGGLIPHYEVQSLPDDVKSALADMSESVDVASKAKALAAFERQNEEQHKEIAAKKRQQAVASFAGVHGTAKERAESALYILTLANQSATQSDCKTGGWNSFIQAYNNKELDIDPKLYDVKPSISFSTLARWQKQYQKEGINGLLPKFGKNKGCGVIDKTPGMRDYCVALIHEYPHIKGARLADLLSMEFGEEYTLPSEPTCRRWLQIWKEENRTTFLSLVDPSGWQNKHMAAFGSLSASVERINQLWEFDSTPADVMLTDGRYSIVGVIDVFTRRVKVVLKPTSNSEAIALLLRNAILDWGVPEVARTDNGSDYLSAHIRSVWDALDIHNDITNPYSGWEKPFIERFFRTFSHDFAELLQGYIGHNVAERERISARLTFAQRLIEKREKGKDRVALDVNLSAEQFESFLNNWIESHYHHRRHDKLGCSPFEKFNAHRQAIRTINDERMLDVLLAPVPSQNGFRTVLKEGLSIEGMTYIHAELGAYIGDRVFCRYNPDDVGKVYVFHALHNHFICEAVNPEIAGNDITMAHAQEAKRLQRARLREQRDSIKRAAKKHDVSDAAHKYLEFRQSQTGALSSFPKPQESVSTTAIDSARQVTAAAEKSGFSDQQKSDFERRRQELEAMEHASAEPTFRDDHHKARFYTEQNQKGALDPVEKNWLHQYRANNPRAAAMLDSLYQSQTQRKTK</sequence>
<dbReference type="InterPro" id="IPR009061">
    <property type="entry name" value="DNA-bd_dom_put_sf"/>
</dbReference>
<dbReference type="SUPFAM" id="SSF46955">
    <property type="entry name" value="Putative DNA-binding domain"/>
    <property type="match status" value="1"/>
</dbReference>
<dbReference type="Pfam" id="PF00665">
    <property type="entry name" value="rve"/>
    <property type="match status" value="1"/>
</dbReference>
<dbReference type="GO" id="GO:0015074">
    <property type="term" value="P:DNA integration"/>
    <property type="evidence" value="ECO:0007669"/>
    <property type="project" value="InterPro"/>
</dbReference>
<dbReference type="Gene3D" id="1.10.10.10">
    <property type="entry name" value="Winged helix-like DNA-binding domain superfamily/Winged helix DNA-binding domain"/>
    <property type="match status" value="1"/>
</dbReference>
<dbReference type="SUPFAM" id="SSF53098">
    <property type="entry name" value="Ribonuclease H-like"/>
    <property type="match status" value="1"/>
</dbReference>
<name>A0A1E7ZE61_9ALTE</name>
<feature type="domain" description="Integrase catalytic" evidence="1">
    <location>
        <begin position="273"/>
        <end position="473"/>
    </location>
</feature>
<dbReference type="InterPro" id="IPR003314">
    <property type="entry name" value="Mu-type_HTH"/>
</dbReference>
<dbReference type="SUPFAM" id="SSF50610">
    <property type="entry name" value="mu transposase, C-terminal domain"/>
    <property type="match status" value="1"/>
</dbReference>
<evidence type="ECO:0000313" key="3">
    <source>
        <dbReference type="EMBL" id="OFC71780.1"/>
    </source>
</evidence>
<dbReference type="Pfam" id="PF09299">
    <property type="entry name" value="Mu-transpos_C"/>
    <property type="match status" value="1"/>
</dbReference>
<dbReference type="AlphaFoldDB" id="A0A1E7ZE61"/>
<proteinExistence type="predicted"/>
<accession>A0A1E7ZE61</accession>
<dbReference type="Gene3D" id="2.30.30.130">
    <property type="entry name" value="Transposase, Mu, C-terminal"/>
    <property type="match status" value="1"/>
</dbReference>
<dbReference type="InterPro" id="IPR015378">
    <property type="entry name" value="Transposase-like_Mu_C"/>
</dbReference>
<dbReference type="EMBL" id="MDHN01000010">
    <property type="protein sequence ID" value="OFC71780.1"/>
    <property type="molecule type" value="Genomic_DNA"/>
</dbReference>
<dbReference type="PROSITE" id="PS51702">
    <property type="entry name" value="HTH_MU"/>
    <property type="match status" value="1"/>
</dbReference>
<evidence type="ECO:0000259" key="1">
    <source>
        <dbReference type="PROSITE" id="PS50994"/>
    </source>
</evidence>
<dbReference type="RefSeq" id="WP_070124120.1">
    <property type="nucleotide sequence ID" value="NZ_MDHN01000010.1"/>
</dbReference>
<dbReference type="Gene3D" id="3.30.420.10">
    <property type="entry name" value="Ribonuclease H-like superfamily/Ribonuclease H"/>
    <property type="match status" value="1"/>
</dbReference>
<dbReference type="Proteomes" id="UP000175691">
    <property type="component" value="Unassembled WGS sequence"/>
</dbReference>
<reference evidence="3 4" key="1">
    <citation type="submission" date="2016-08" db="EMBL/GenBank/DDBJ databases">
        <authorList>
            <person name="Seilhamer J.J."/>
        </authorList>
    </citation>
    <scope>NUCLEOTIDE SEQUENCE [LARGE SCALE GENOMIC DNA]</scope>
    <source>
        <strain evidence="3 4">KCTC 42603</strain>
    </source>
</reference>